<dbReference type="SUPFAM" id="SSF55874">
    <property type="entry name" value="ATPase domain of HSP90 chaperone/DNA topoisomerase II/histidine kinase"/>
    <property type="match status" value="1"/>
</dbReference>
<dbReference type="EC" id="2.7.13.3" evidence="3"/>
<feature type="region of interest" description="Disordered" evidence="14">
    <location>
        <begin position="345"/>
        <end position="367"/>
    </location>
</feature>
<dbReference type="InterPro" id="IPR003594">
    <property type="entry name" value="HATPase_dom"/>
</dbReference>
<feature type="coiled-coil region" evidence="13">
    <location>
        <begin position="116"/>
        <end position="143"/>
    </location>
</feature>
<sequence length="367" mass="39195">MPRRIVALSRRTRAWPLWARYLATAAIVLAAIGFRWILLGPGEGYPYVVLFPAVIAAGLVFDRGSSVVAVLLGALLGVLLFVAPAGALRIPHATDAVALLLFLGAGLAVAVVIEDMHKAVVELVEANERLAAAEAAQDVLRQEAAHRRQNDLQRLIATLRLQSQTSRDERVRDALDEAIGRMRALARVDMRFERHRGEDATVDTRDLLAGLAEDLRQAGGAELRPIAFSVSAEPHEVPREQAIPLGLVATELISNTLKYAFPEDRAGTVSVGFRREGEEFVLSVADDGVGFDTAAAPKGTGLGRKLVRALVAQLHGRAEVLSGEARGGTLCTVRFPVRLPEDAAAARPLPASEPPAAGQAQAVPFPP</sequence>
<dbReference type="InterPro" id="IPR004358">
    <property type="entry name" value="Sig_transdc_His_kin-like_C"/>
</dbReference>
<dbReference type="PROSITE" id="PS50109">
    <property type="entry name" value="HIS_KIN"/>
    <property type="match status" value="1"/>
</dbReference>
<dbReference type="SMART" id="SM00387">
    <property type="entry name" value="HATPase_c"/>
    <property type="match status" value="1"/>
</dbReference>
<evidence type="ECO:0000256" key="8">
    <source>
        <dbReference type="ARBA" id="ARBA00022777"/>
    </source>
</evidence>
<comment type="catalytic activity">
    <reaction evidence="1">
        <text>ATP + protein L-histidine = ADP + protein N-phospho-L-histidine.</text>
        <dbReference type="EC" id="2.7.13.3"/>
    </reaction>
</comment>
<dbReference type="Pfam" id="PF13493">
    <property type="entry name" value="DUF4118"/>
    <property type="match status" value="1"/>
</dbReference>
<gene>
    <name evidence="17" type="ORF">GCM10009416_45280</name>
</gene>
<proteinExistence type="predicted"/>
<dbReference type="InterPro" id="IPR038318">
    <property type="entry name" value="KdpD_sf"/>
</dbReference>
<dbReference type="InterPro" id="IPR025201">
    <property type="entry name" value="KdpD_TM"/>
</dbReference>
<evidence type="ECO:0000256" key="6">
    <source>
        <dbReference type="ARBA" id="ARBA00022692"/>
    </source>
</evidence>
<keyword evidence="11" id="KW-0902">Two-component regulatory system</keyword>
<feature type="domain" description="Histidine kinase" evidence="16">
    <location>
        <begin position="143"/>
        <end position="339"/>
    </location>
</feature>
<dbReference type="EMBL" id="BAAAFZ010000082">
    <property type="protein sequence ID" value="GAA0602384.1"/>
    <property type="molecule type" value="Genomic_DNA"/>
</dbReference>
<dbReference type="PANTHER" id="PTHR41523:SF8">
    <property type="entry name" value="ETHYLENE RESPONSE SENSOR PROTEIN"/>
    <property type="match status" value="1"/>
</dbReference>
<keyword evidence="8" id="KW-0418">Kinase</keyword>
<keyword evidence="10 15" id="KW-1133">Transmembrane helix</keyword>
<evidence type="ECO:0000256" key="13">
    <source>
        <dbReference type="SAM" id="Coils"/>
    </source>
</evidence>
<evidence type="ECO:0000313" key="18">
    <source>
        <dbReference type="Proteomes" id="UP001501588"/>
    </source>
</evidence>
<evidence type="ECO:0000259" key="16">
    <source>
        <dbReference type="PROSITE" id="PS50109"/>
    </source>
</evidence>
<evidence type="ECO:0000256" key="1">
    <source>
        <dbReference type="ARBA" id="ARBA00000085"/>
    </source>
</evidence>
<dbReference type="Pfam" id="PF07568">
    <property type="entry name" value="HisKA_2"/>
    <property type="match status" value="1"/>
</dbReference>
<keyword evidence="5" id="KW-0808">Transferase</keyword>
<dbReference type="InterPro" id="IPR005467">
    <property type="entry name" value="His_kinase_dom"/>
</dbReference>
<dbReference type="Proteomes" id="UP001501588">
    <property type="component" value="Unassembled WGS sequence"/>
</dbReference>
<dbReference type="InterPro" id="IPR011495">
    <property type="entry name" value="Sig_transdc_His_kin_sub2_dim/P"/>
</dbReference>
<evidence type="ECO:0000256" key="14">
    <source>
        <dbReference type="SAM" id="MobiDB-lite"/>
    </source>
</evidence>
<accession>A0ABP3R3Q3</accession>
<keyword evidence="12 15" id="KW-0472">Membrane</keyword>
<evidence type="ECO:0000256" key="2">
    <source>
        <dbReference type="ARBA" id="ARBA00004141"/>
    </source>
</evidence>
<dbReference type="RefSeq" id="WP_343897696.1">
    <property type="nucleotide sequence ID" value="NZ_BAAAFZ010000082.1"/>
</dbReference>
<organism evidence="17 18">
    <name type="scientific">Craurococcus roseus</name>
    <dbReference type="NCBI Taxonomy" id="77585"/>
    <lineage>
        <taxon>Bacteria</taxon>
        <taxon>Pseudomonadati</taxon>
        <taxon>Pseudomonadota</taxon>
        <taxon>Alphaproteobacteria</taxon>
        <taxon>Acetobacterales</taxon>
        <taxon>Acetobacteraceae</taxon>
        <taxon>Craurococcus</taxon>
    </lineage>
</organism>
<dbReference type="Pfam" id="PF02518">
    <property type="entry name" value="HATPase_c"/>
    <property type="match status" value="1"/>
</dbReference>
<dbReference type="InterPro" id="IPR036890">
    <property type="entry name" value="HATPase_C_sf"/>
</dbReference>
<evidence type="ECO:0000256" key="3">
    <source>
        <dbReference type="ARBA" id="ARBA00012438"/>
    </source>
</evidence>
<evidence type="ECO:0000256" key="5">
    <source>
        <dbReference type="ARBA" id="ARBA00022679"/>
    </source>
</evidence>
<dbReference type="PRINTS" id="PR00344">
    <property type="entry name" value="BCTRLSENSOR"/>
</dbReference>
<evidence type="ECO:0000256" key="7">
    <source>
        <dbReference type="ARBA" id="ARBA00022741"/>
    </source>
</evidence>
<keyword evidence="4" id="KW-0597">Phosphoprotein</keyword>
<evidence type="ECO:0000256" key="10">
    <source>
        <dbReference type="ARBA" id="ARBA00022989"/>
    </source>
</evidence>
<keyword evidence="18" id="KW-1185">Reference proteome</keyword>
<dbReference type="PANTHER" id="PTHR41523">
    <property type="entry name" value="TWO-COMPONENT SYSTEM SENSOR PROTEIN"/>
    <property type="match status" value="1"/>
</dbReference>
<keyword evidence="7" id="KW-0547">Nucleotide-binding</keyword>
<evidence type="ECO:0000256" key="4">
    <source>
        <dbReference type="ARBA" id="ARBA00022553"/>
    </source>
</evidence>
<evidence type="ECO:0000313" key="17">
    <source>
        <dbReference type="EMBL" id="GAA0602384.1"/>
    </source>
</evidence>
<comment type="caution">
    <text evidence="17">The sequence shown here is derived from an EMBL/GenBank/DDBJ whole genome shotgun (WGS) entry which is preliminary data.</text>
</comment>
<comment type="subcellular location">
    <subcellularLocation>
        <location evidence="2">Membrane</location>
        <topology evidence="2">Multi-pass membrane protein</topology>
    </subcellularLocation>
</comment>
<dbReference type="Gene3D" id="3.30.565.10">
    <property type="entry name" value="Histidine kinase-like ATPase, C-terminal domain"/>
    <property type="match status" value="1"/>
</dbReference>
<reference evidence="18" key="1">
    <citation type="journal article" date="2019" name="Int. J. Syst. Evol. Microbiol.">
        <title>The Global Catalogue of Microorganisms (GCM) 10K type strain sequencing project: providing services to taxonomists for standard genome sequencing and annotation.</title>
        <authorList>
            <consortium name="The Broad Institute Genomics Platform"/>
            <consortium name="The Broad Institute Genome Sequencing Center for Infectious Disease"/>
            <person name="Wu L."/>
            <person name="Ma J."/>
        </authorList>
    </citation>
    <scope>NUCLEOTIDE SEQUENCE [LARGE SCALE GENOMIC DNA]</scope>
    <source>
        <strain evidence="18">JCM 9933</strain>
    </source>
</reference>
<evidence type="ECO:0000256" key="11">
    <source>
        <dbReference type="ARBA" id="ARBA00023012"/>
    </source>
</evidence>
<evidence type="ECO:0000256" key="15">
    <source>
        <dbReference type="SAM" id="Phobius"/>
    </source>
</evidence>
<evidence type="ECO:0000256" key="12">
    <source>
        <dbReference type="ARBA" id="ARBA00023136"/>
    </source>
</evidence>
<keyword evidence="6 15" id="KW-0812">Transmembrane</keyword>
<keyword evidence="13" id="KW-0175">Coiled coil</keyword>
<keyword evidence="9" id="KW-0067">ATP-binding</keyword>
<feature type="transmembrane region" description="Helical" evidence="15">
    <location>
        <begin position="96"/>
        <end position="113"/>
    </location>
</feature>
<name>A0ABP3R3Q3_9PROT</name>
<protein>
    <recommendedName>
        <fullName evidence="3">histidine kinase</fullName>
        <ecNumber evidence="3">2.7.13.3</ecNumber>
    </recommendedName>
</protein>
<evidence type="ECO:0000256" key="9">
    <source>
        <dbReference type="ARBA" id="ARBA00022840"/>
    </source>
</evidence>
<feature type="transmembrane region" description="Helical" evidence="15">
    <location>
        <begin position="68"/>
        <end position="90"/>
    </location>
</feature>
<dbReference type="Gene3D" id="1.20.120.620">
    <property type="entry name" value="Backbone structure of the membrane domain of e. Coli histidine kinase receptor kdpd"/>
    <property type="match status" value="1"/>
</dbReference>
<feature type="transmembrane region" description="Helical" evidence="15">
    <location>
        <begin position="21"/>
        <end position="38"/>
    </location>
</feature>
<feature type="transmembrane region" description="Helical" evidence="15">
    <location>
        <begin position="44"/>
        <end position="61"/>
    </location>
</feature>